<dbReference type="AlphaFoldDB" id="A0A2I1HE00"/>
<comment type="caution">
    <text evidence="1">The sequence shown here is derived from an EMBL/GenBank/DDBJ whole genome shotgun (WGS) entry which is preliminary data.</text>
</comment>
<dbReference type="VEuPathDB" id="FungiDB:RhiirFUN_006447"/>
<keyword evidence="2" id="KW-1185">Reference proteome</keyword>
<accession>A0A2I1HE00</accession>
<organism evidence="1 2">
    <name type="scientific">Rhizophagus irregularis</name>
    <dbReference type="NCBI Taxonomy" id="588596"/>
    <lineage>
        <taxon>Eukaryota</taxon>
        <taxon>Fungi</taxon>
        <taxon>Fungi incertae sedis</taxon>
        <taxon>Mucoromycota</taxon>
        <taxon>Glomeromycotina</taxon>
        <taxon>Glomeromycetes</taxon>
        <taxon>Glomerales</taxon>
        <taxon>Glomeraceae</taxon>
        <taxon>Rhizophagus</taxon>
    </lineage>
</organism>
<reference evidence="1 2" key="1">
    <citation type="submission" date="2015-10" db="EMBL/GenBank/DDBJ databases">
        <title>Genome analyses suggest a sexual origin of heterokaryosis in a supposedly ancient asexual fungus.</title>
        <authorList>
            <person name="Ropars J."/>
            <person name="Sedzielewska K."/>
            <person name="Noel J."/>
            <person name="Charron P."/>
            <person name="Farinelli L."/>
            <person name="Marton T."/>
            <person name="Kruger M."/>
            <person name="Pelin A."/>
            <person name="Brachmann A."/>
            <person name="Corradi N."/>
        </authorList>
    </citation>
    <scope>NUCLEOTIDE SEQUENCE [LARGE SCALE GENOMIC DNA]</scope>
    <source>
        <strain evidence="1 2">A4</strain>
    </source>
</reference>
<evidence type="ECO:0000313" key="1">
    <source>
        <dbReference type="EMBL" id="PKY57099.1"/>
    </source>
</evidence>
<dbReference type="EMBL" id="LLXI01002430">
    <property type="protein sequence ID" value="PKY57099.1"/>
    <property type="molecule type" value="Genomic_DNA"/>
</dbReference>
<evidence type="ECO:0000313" key="2">
    <source>
        <dbReference type="Proteomes" id="UP000234323"/>
    </source>
</evidence>
<gene>
    <name evidence="1" type="ORF">RhiirA4_549518</name>
</gene>
<sequence length="225" mass="25759">MPIIIVRVLLRSKTVFEWEGLPVDEDMNIKDFSMIPTKTGEMEKIGLKCNAWETVKQCGKYVTFKLLDDSNNEPAMNTINAFELMKSASMLNYLPEFKLPARNSLGQLRIDGGGWIGKDNANNIGKRFVSVLTKSTTYAALCNKSSEYLINQRAITAENQNSLTPIVDEGKAGYIGNIWRKTEIIKEFRILIKALEKLEYWKLVDINQFCPVSRKIRFYIDENNM</sequence>
<protein>
    <submittedName>
        <fullName evidence="1">Uncharacterized protein</fullName>
    </submittedName>
</protein>
<dbReference type="Proteomes" id="UP000234323">
    <property type="component" value="Unassembled WGS sequence"/>
</dbReference>
<proteinExistence type="predicted"/>
<dbReference type="VEuPathDB" id="FungiDB:RhiirA1_471787"/>
<name>A0A2I1HE00_9GLOM</name>